<evidence type="ECO:0000256" key="3">
    <source>
        <dbReference type="ARBA" id="ARBA00022691"/>
    </source>
</evidence>
<dbReference type="GO" id="GO:0005634">
    <property type="term" value="C:nucleus"/>
    <property type="evidence" value="ECO:0007669"/>
    <property type="project" value="TreeGrafter"/>
</dbReference>
<dbReference type="InterPro" id="IPR035248">
    <property type="entry name" value="PRMT5_C"/>
</dbReference>
<dbReference type="InterPro" id="IPR035247">
    <property type="entry name" value="PRMT5_TIM"/>
</dbReference>
<dbReference type="PANTHER" id="PTHR10738:SF0">
    <property type="entry name" value="PROTEIN ARGININE N-METHYLTRANSFERASE 5"/>
    <property type="match status" value="1"/>
</dbReference>
<keyword evidence="9" id="KW-1185">Reference proteome</keyword>
<gene>
    <name evidence="8" type="ORF">AW171_hschr2319</name>
</gene>
<dbReference type="GO" id="GO:0006355">
    <property type="term" value="P:regulation of DNA-templated transcription"/>
    <property type="evidence" value="ECO:0007669"/>
    <property type="project" value="TreeGrafter"/>
</dbReference>
<dbReference type="InterPro" id="IPR035075">
    <property type="entry name" value="PRMT5"/>
</dbReference>
<dbReference type="InterPro" id="IPR029063">
    <property type="entry name" value="SAM-dependent_MTases_sf"/>
</dbReference>
<proteinExistence type="predicted"/>
<evidence type="ECO:0000256" key="2">
    <source>
        <dbReference type="ARBA" id="ARBA00022679"/>
    </source>
</evidence>
<accession>A0A109UX79</accession>
<sequence>MKSNVFVGIKSHDFMESDKYQDKYDYMLVPITNNRYRDAVKICYGDYKLGKKSRLEILAPQLQDLGAPTRRTTENGVGYIGLIASWLELESPDRDIAELSFQVLKYEFDYARCFGIKQVILAPPRNLNNLNLYAQKIARLLRSVPRGDNFKTLPLLSISLPLFEDSDPFSTWELWNTISKLCNNHPCLTVTLAIPRHRTPRYVLNRWLAEPVSCLLVSSSIFVTNQYDYPVLNRYNQELITSFQQINGNAESTLGELTIILHGIEKYVNNVRGGETIYLDYINYLLKKGDKAIVSSAGSVDAIPRIMPPLQPHSTNLSNDVYHTFEEETAKYDMYEIAIGKALQKLVNDMKNNWKRNTLSILVAGAGRGPLVDRTLQCLKRLKIANFKLIALEKNPHALLYLQKKNFENWAQAVEIAPVDMREWNSNIKIDLCISELLGSFGCNELSPECLQPLEKRNCTSRTIFIPESYTSYVAIVSTPLVYQKLKKLESSAFESPWVIHNIPYCILSSKVNELWTFKHPNNSASTARSVITNLTVKHRSEVHGLVGYFTANLFGNIELSILPPDCPVKLLGQSSSDDSNSAENYKKSIYAKNMNSWSPIFFPLKKPLFVTDNTEMELHMSRNIQDDKVWYEWSLDCFIYNVVNEGAKYVGARREVLMNSHKNGKMTYNYIEGSDYMKQLKRKADAFTKFQPVRELRGSSEIDSTEAIIESQVDNNTDSNEMYEETFTGNEFETPGLNGWRSIRDIHGLEYASTSFFEEQQVYEDREDGDTTTYEEYHLRIRTDVTELHNLGGIAHCIKL</sequence>
<evidence type="ECO:0000313" key="9">
    <source>
        <dbReference type="Proteomes" id="UP000243052"/>
    </source>
</evidence>
<dbReference type="Gene3D" id="3.20.20.150">
    <property type="entry name" value="Divalent-metal-dependent TIM barrel enzymes"/>
    <property type="match status" value="1"/>
</dbReference>
<evidence type="ECO:0000256" key="4">
    <source>
        <dbReference type="PROSITE-ProRule" id="PRU01015"/>
    </source>
</evidence>
<dbReference type="Gene3D" id="2.70.160.11">
    <property type="entry name" value="Hnrnp arginine n-methyltransferase1"/>
    <property type="match status" value="1"/>
</dbReference>
<evidence type="ECO:0000256" key="1">
    <source>
        <dbReference type="ARBA" id="ARBA00022603"/>
    </source>
</evidence>
<dbReference type="GO" id="GO:0005829">
    <property type="term" value="C:cytosol"/>
    <property type="evidence" value="ECO:0007669"/>
    <property type="project" value="TreeGrafter"/>
</dbReference>
<feature type="domain" description="PRMT5 TIM barrel" evidence="6">
    <location>
        <begin position="23"/>
        <end position="288"/>
    </location>
</feature>
<dbReference type="SUPFAM" id="SSF53335">
    <property type="entry name" value="S-adenosyl-L-methionine-dependent methyltransferases"/>
    <property type="match status" value="1"/>
</dbReference>
<dbReference type="AlphaFoldDB" id="A0A109UX79"/>
<dbReference type="STRING" id="45286.A0A109UX79"/>
<dbReference type="Pfam" id="PF05185">
    <property type="entry name" value="PRMT5"/>
    <property type="match status" value="1"/>
</dbReference>
<dbReference type="EMBL" id="CP014242">
    <property type="protein sequence ID" value="AMD18802.1"/>
    <property type="molecule type" value="Genomic_DNA"/>
</dbReference>
<keyword evidence="1 4" id="KW-0489">Methyltransferase</keyword>
<dbReference type="Pfam" id="PF17286">
    <property type="entry name" value="PRMT5_C"/>
    <property type="match status" value="1"/>
</dbReference>
<dbReference type="PANTHER" id="PTHR10738">
    <property type="entry name" value="PROTEIN ARGININE N-METHYLTRANSFERASE 5"/>
    <property type="match status" value="1"/>
</dbReference>
<evidence type="ECO:0000313" key="8">
    <source>
        <dbReference type="EMBL" id="AMD18802.1"/>
    </source>
</evidence>
<dbReference type="InterPro" id="IPR025799">
    <property type="entry name" value="Arg_MeTrfase"/>
</dbReference>
<organism evidence="8 9">
    <name type="scientific">Eremothecium sinecaudum</name>
    <dbReference type="NCBI Taxonomy" id="45286"/>
    <lineage>
        <taxon>Eukaryota</taxon>
        <taxon>Fungi</taxon>
        <taxon>Dikarya</taxon>
        <taxon>Ascomycota</taxon>
        <taxon>Saccharomycotina</taxon>
        <taxon>Saccharomycetes</taxon>
        <taxon>Saccharomycetales</taxon>
        <taxon>Saccharomycetaceae</taxon>
        <taxon>Eremothecium</taxon>
    </lineage>
</organism>
<evidence type="ECO:0000259" key="5">
    <source>
        <dbReference type="Pfam" id="PF05185"/>
    </source>
</evidence>
<dbReference type="Pfam" id="PF17285">
    <property type="entry name" value="PRMT5_TIM"/>
    <property type="match status" value="1"/>
</dbReference>
<dbReference type="Proteomes" id="UP000243052">
    <property type="component" value="Chromosome ii"/>
</dbReference>
<evidence type="ECO:0000259" key="6">
    <source>
        <dbReference type="Pfam" id="PF17285"/>
    </source>
</evidence>
<reference evidence="8 9" key="1">
    <citation type="submission" date="2016-01" db="EMBL/GenBank/DDBJ databases">
        <title>Genome sequence of the yeast Holleya sinecauda.</title>
        <authorList>
            <person name="Dietrich F.S."/>
        </authorList>
    </citation>
    <scope>NUCLEOTIDE SEQUENCE [LARGE SCALE GENOMIC DNA]</scope>
    <source>
        <strain evidence="8 9">ATCC 58844</strain>
    </source>
</reference>
<evidence type="ECO:0000259" key="7">
    <source>
        <dbReference type="Pfam" id="PF17286"/>
    </source>
</evidence>
<dbReference type="GO" id="GO:0032259">
    <property type="term" value="P:methylation"/>
    <property type="evidence" value="ECO:0007669"/>
    <property type="project" value="UniProtKB-KW"/>
</dbReference>
<dbReference type="GO" id="GO:0016274">
    <property type="term" value="F:protein-arginine N-methyltransferase activity"/>
    <property type="evidence" value="ECO:0007669"/>
    <property type="project" value="InterPro"/>
</dbReference>
<keyword evidence="3 4" id="KW-0949">S-adenosyl-L-methionine</keyword>
<keyword evidence="2 4" id="KW-0808">Transferase</keyword>
<feature type="domain" description="PRMT5 arginine-N-methyltransferase" evidence="5">
    <location>
        <begin position="302"/>
        <end position="466"/>
    </location>
</feature>
<dbReference type="OrthoDB" id="1368803at2759"/>
<protein>
    <submittedName>
        <fullName evidence="8">HBL100Cp</fullName>
    </submittedName>
</protein>
<dbReference type="RefSeq" id="XP_017985798.1">
    <property type="nucleotide sequence ID" value="XM_018130106.1"/>
</dbReference>
<dbReference type="GeneID" id="28721970"/>
<name>A0A109UX79_9SACH</name>
<feature type="domain" description="PRMT5 oligomerisation" evidence="7">
    <location>
        <begin position="469"/>
        <end position="795"/>
    </location>
</feature>
<dbReference type="PROSITE" id="PS51678">
    <property type="entry name" value="SAM_MT_PRMT"/>
    <property type="match status" value="1"/>
</dbReference>
<dbReference type="Gene3D" id="3.40.50.150">
    <property type="entry name" value="Vaccinia Virus protein VP39"/>
    <property type="match status" value="1"/>
</dbReference>